<dbReference type="EMBL" id="LLZH01000212">
    <property type="protein sequence ID" value="KUL31472.1"/>
    <property type="molecule type" value="Genomic_DNA"/>
</dbReference>
<dbReference type="InterPro" id="IPR025855">
    <property type="entry name" value="Replic_Relax"/>
</dbReference>
<organism evidence="2 3">
    <name type="scientific">Actinoplanes awajinensis subsp. mycoplanecinus</name>
    <dbReference type="NCBI Taxonomy" id="135947"/>
    <lineage>
        <taxon>Bacteria</taxon>
        <taxon>Bacillati</taxon>
        <taxon>Actinomycetota</taxon>
        <taxon>Actinomycetes</taxon>
        <taxon>Micromonosporales</taxon>
        <taxon>Micromonosporaceae</taxon>
        <taxon>Actinoplanes</taxon>
    </lineage>
</organism>
<keyword evidence="3" id="KW-1185">Reference proteome</keyword>
<evidence type="ECO:0000313" key="2">
    <source>
        <dbReference type="EMBL" id="KUL31472.1"/>
    </source>
</evidence>
<proteinExistence type="predicted"/>
<dbReference type="RefSeq" id="WP_067694444.1">
    <property type="nucleotide sequence ID" value="NZ_LLZH01000212.1"/>
</dbReference>
<comment type="caution">
    <text evidence="2">The sequence shown here is derived from an EMBL/GenBank/DDBJ whole genome shotgun (WGS) entry which is preliminary data.</text>
</comment>
<evidence type="ECO:0000313" key="3">
    <source>
        <dbReference type="Proteomes" id="UP000053244"/>
    </source>
</evidence>
<sequence length="289" mass="32196">MDRLDRLRRLTARDHLLLSWLAEHYVLSTGQIAAALFPSLRSARLRLAVLHSLQAVTRFVDVTTGDRQYLYTLGPLGAVVYPTQYNDPRRTDGRDPRSSVERTERIIGSRKLAHLIGTNQLFVDLHAYTRTDENARLARWWSEQHATAVYGAVAAAATGPGIRPDGHGIWEAGGREVGFFLEHDNGTETIGTVLRKLREYDRLAAGGPRYPVLLRVPSRRREQHLLDVLAGVRLAMPVATGIHTEHPAGPAWTLTHDPAPRRWLHELPSDHGPENPATNPHRYPGAASA</sequence>
<name>A0A101JR18_9ACTN</name>
<reference evidence="2 3" key="1">
    <citation type="submission" date="2015-10" db="EMBL/GenBank/DDBJ databases">
        <authorList>
            <person name="Gilbert D.G."/>
        </authorList>
    </citation>
    <scope>NUCLEOTIDE SEQUENCE [LARGE SCALE GENOMIC DNA]</scope>
    <source>
        <strain evidence="2 3">NRRL B-16712</strain>
    </source>
</reference>
<evidence type="ECO:0000256" key="1">
    <source>
        <dbReference type="SAM" id="MobiDB-lite"/>
    </source>
</evidence>
<dbReference type="AlphaFoldDB" id="A0A101JR18"/>
<gene>
    <name evidence="2" type="ORF">ADL15_22015</name>
</gene>
<dbReference type="Proteomes" id="UP000053244">
    <property type="component" value="Unassembled WGS sequence"/>
</dbReference>
<protein>
    <recommendedName>
        <fullName evidence="4">Replication-relaxation</fullName>
    </recommendedName>
</protein>
<feature type="compositionally biased region" description="Basic and acidic residues" evidence="1">
    <location>
        <begin position="262"/>
        <end position="273"/>
    </location>
</feature>
<dbReference type="Pfam" id="PF13814">
    <property type="entry name" value="Replic_Relax"/>
    <property type="match status" value="1"/>
</dbReference>
<accession>A0A101JR18</accession>
<feature type="region of interest" description="Disordered" evidence="1">
    <location>
        <begin position="262"/>
        <end position="289"/>
    </location>
</feature>
<evidence type="ECO:0008006" key="4">
    <source>
        <dbReference type="Google" id="ProtNLM"/>
    </source>
</evidence>